<evidence type="ECO:0000313" key="7">
    <source>
        <dbReference type="EMBL" id="GAA4957518.1"/>
    </source>
</evidence>
<keyword evidence="8" id="KW-1185">Reference proteome</keyword>
<dbReference type="Pfam" id="PF06271">
    <property type="entry name" value="RDD"/>
    <property type="match status" value="1"/>
</dbReference>
<gene>
    <name evidence="7" type="ORF">GCM10023315_01150</name>
</gene>
<name>A0ABP9H1I7_9FLAO</name>
<dbReference type="PANTHER" id="PTHR38480">
    <property type="entry name" value="SLR0254 PROTEIN"/>
    <property type="match status" value="1"/>
</dbReference>
<dbReference type="Proteomes" id="UP001501692">
    <property type="component" value="Unassembled WGS sequence"/>
</dbReference>
<evidence type="ECO:0000256" key="1">
    <source>
        <dbReference type="ARBA" id="ARBA00004141"/>
    </source>
</evidence>
<feature type="transmembrane region" description="Helical" evidence="5">
    <location>
        <begin position="25"/>
        <end position="50"/>
    </location>
</feature>
<protein>
    <submittedName>
        <fullName evidence="7">RDD family protein</fullName>
    </submittedName>
</protein>
<proteinExistence type="predicted"/>
<feature type="domain" description="RDD" evidence="6">
    <location>
        <begin position="19"/>
        <end position="151"/>
    </location>
</feature>
<accession>A0ABP9H1I7</accession>
<organism evidence="7 8">
    <name type="scientific">Algibacter aquimarinus</name>
    <dbReference type="NCBI Taxonomy" id="1136748"/>
    <lineage>
        <taxon>Bacteria</taxon>
        <taxon>Pseudomonadati</taxon>
        <taxon>Bacteroidota</taxon>
        <taxon>Flavobacteriia</taxon>
        <taxon>Flavobacteriales</taxon>
        <taxon>Flavobacteriaceae</taxon>
        <taxon>Algibacter</taxon>
    </lineage>
</organism>
<evidence type="ECO:0000256" key="5">
    <source>
        <dbReference type="SAM" id="Phobius"/>
    </source>
</evidence>
<comment type="subcellular location">
    <subcellularLocation>
        <location evidence="1">Membrane</location>
        <topology evidence="1">Multi-pass membrane protein</topology>
    </subcellularLocation>
</comment>
<feature type="transmembrane region" description="Helical" evidence="5">
    <location>
        <begin position="117"/>
        <end position="138"/>
    </location>
</feature>
<evidence type="ECO:0000313" key="8">
    <source>
        <dbReference type="Proteomes" id="UP001501692"/>
    </source>
</evidence>
<evidence type="ECO:0000259" key="6">
    <source>
        <dbReference type="Pfam" id="PF06271"/>
    </source>
</evidence>
<dbReference type="RefSeq" id="WP_345163186.1">
    <property type="nucleotide sequence ID" value="NZ_BAABJK010000002.1"/>
</dbReference>
<dbReference type="InterPro" id="IPR010432">
    <property type="entry name" value="RDD"/>
</dbReference>
<reference evidence="8" key="1">
    <citation type="journal article" date="2019" name="Int. J. Syst. Evol. Microbiol.">
        <title>The Global Catalogue of Microorganisms (GCM) 10K type strain sequencing project: providing services to taxonomists for standard genome sequencing and annotation.</title>
        <authorList>
            <consortium name="The Broad Institute Genomics Platform"/>
            <consortium name="The Broad Institute Genome Sequencing Center for Infectious Disease"/>
            <person name="Wu L."/>
            <person name="Ma J."/>
        </authorList>
    </citation>
    <scope>NUCLEOTIDE SEQUENCE [LARGE SCALE GENOMIC DNA]</scope>
    <source>
        <strain evidence="8">JCM 18287</strain>
    </source>
</reference>
<keyword evidence="4 5" id="KW-0472">Membrane</keyword>
<feature type="transmembrane region" description="Helical" evidence="5">
    <location>
        <begin position="62"/>
        <end position="81"/>
    </location>
</feature>
<evidence type="ECO:0000256" key="3">
    <source>
        <dbReference type="ARBA" id="ARBA00022989"/>
    </source>
</evidence>
<sequence>MVELQINTTQNVNINFTAASVGERILAYAIDWIIKIAYGIVVYQLLFNLFEIDDMIRDMDTWSQIAIILMFYLPVILYSLIFETLLDGQTPGKRILKIKVVKIDGYQASLADFLIRWFFRIVDINMMTGVVALIAIITSNKNQRLGDMTAGTSVIALKNKVNISHTILENLKQDYKPTYPNVIKLSDNDARIIKDTFTTARASKDYQTLIKLRKKLIEVVEIKEMKQKTDIEFIDVILKDYNYYTQNM</sequence>
<evidence type="ECO:0000256" key="2">
    <source>
        <dbReference type="ARBA" id="ARBA00022692"/>
    </source>
</evidence>
<evidence type="ECO:0000256" key="4">
    <source>
        <dbReference type="ARBA" id="ARBA00023136"/>
    </source>
</evidence>
<keyword evidence="2 5" id="KW-0812">Transmembrane</keyword>
<comment type="caution">
    <text evidence="7">The sequence shown here is derived from an EMBL/GenBank/DDBJ whole genome shotgun (WGS) entry which is preliminary data.</text>
</comment>
<dbReference type="PANTHER" id="PTHR38480:SF1">
    <property type="entry name" value="SLR0254 PROTEIN"/>
    <property type="match status" value="1"/>
</dbReference>
<keyword evidence="3 5" id="KW-1133">Transmembrane helix</keyword>
<dbReference type="EMBL" id="BAABJK010000002">
    <property type="protein sequence ID" value="GAA4957518.1"/>
    <property type="molecule type" value="Genomic_DNA"/>
</dbReference>